<comment type="similarity">
    <text evidence="1">Belongs to the short-chain dehydrogenases/reductases (SDR) family.</text>
</comment>
<reference evidence="3 4" key="1">
    <citation type="submission" date="2017-01" db="EMBL/GenBank/DDBJ databases">
        <title>Complete Genome Sequence of Paenalcaligenes hominis, Isolated from a paraplegic Patient with neurogenic bladder.</title>
        <authorList>
            <person name="Mukhopadhyay R."/>
            <person name="Joaquin J."/>
            <person name="Hogue R."/>
            <person name="Kilaru A."/>
            <person name="Jospin G."/>
            <person name="Mars K."/>
            <person name="Eisen J.A."/>
            <person name="Chaturvedi V."/>
        </authorList>
    </citation>
    <scope>NUCLEOTIDE SEQUENCE [LARGE SCALE GENOMIC DNA]</scope>
    <source>
        <strain evidence="3 4">15S00501</strain>
    </source>
</reference>
<dbReference type="PRINTS" id="PR00081">
    <property type="entry name" value="GDHRDH"/>
</dbReference>
<dbReference type="InterPro" id="IPR002347">
    <property type="entry name" value="SDR_fam"/>
</dbReference>
<evidence type="ECO:0000256" key="2">
    <source>
        <dbReference type="ARBA" id="ARBA00023002"/>
    </source>
</evidence>
<dbReference type="OrthoDB" id="7301144at2"/>
<dbReference type="EMBL" id="CP019697">
    <property type="protein sequence ID" value="AQS51890.1"/>
    <property type="molecule type" value="Genomic_DNA"/>
</dbReference>
<gene>
    <name evidence="3" type="ORF">PAEH1_10625</name>
</gene>
<dbReference type="FunFam" id="3.40.50.720:FF:000173">
    <property type="entry name" value="3-oxoacyl-[acyl-carrier protein] reductase"/>
    <property type="match status" value="1"/>
</dbReference>
<name>A0A1U9K1G7_9BURK</name>
<dbReference type="Gene3D" id="3.40.50.720">
    <property type="entry name" value="NAD(P)-binding Rossmann-like Domain"/>
    <property type="match status" value="1"/>
</dbReference>
<proteinExistence type="inferred from homology"/>
<dbReference type="STRING" id="643674.PAEH1_10625"/>
<accession>A0A1U9K1G7</accession>
<dbReference type="Proteomes" id="UP000189369">
    <property type="component" value="Chromosome"/>
</dbReference>
<dbReference type="PANTHER" id="PTHR43639">
    <property type="entry name" value="OXIDOREDUCTASE, SHORT-CHAIN DEHYDROGENASE/REDUCTASE FAMILY (AFU_ORTHOLOGUE AFUA_5G02870)"/>
    <property type="match status" value="1"/>
</dbReference>
<evidence type="ECO:0000313" key="3">
    <source>
        <dbReference type="EMBL" id="AQS51890.1"/>
    </source>
</evidence>
<dbReference type="PROSITE" id="PS00061">
    <property type="entry name" value="ADH_SHORT"/>
    <property type="match status" value="1"/>
</dbReference>
<dbReference type="SUPFAM" id="SSF51735">
    <property type="entry name" value="NAD(P)-binding Rossmann-fold domains"/>
    <property type="match status" value="1"/>
</dbReference>
<dbReference type="PANTHER" id="PTHR43639:SF1">
    <property type="entry name" value="SHORT-CHAIN DEHYDROGENASE_REDUCTASE FAMILY PROTEIN"/>
    <property type="match status" value="1"/>
</dbReference>
<evidence type="ECO:0000256" key="1">
    <source>
        <dbReference type="ARBA" id="ARBA00006484"/>
    </source>
</evidence>
<dbReference type="PRINTS" id="PR00080">
    <property type="entry name" value="SDRFAMILY"/>
</dbReference>
<dbReference type="GO" id="GO:0016491">
    <property type="term" value="F:oxidoreductase activity"/>
    <property type="evidence" value="ECO:0007669"/>
    <property type="project" value="UniProtKB-KW"/>
</dbReference>
<dbReference type="InterPro" id="IPR036291">
    <property type="entry name" value="NAD(P)-bd_dom_sf"/>
</dbReference>
<sequence>MNFKGQTVLVTGASRGLGAATAKAFAAQGALVVINYKQNTEAAQDTARACEQLGGQAWPIAADVQDASAVQAMVQDIISETGRIDVLVNNAFAPYCFNPDQRQRFHELSWEDCARQLDGSVKSTWLVSHAVVPHMQRACRGSIIHINSDLSEDPIVPYADYATAKAALNGLTKQMAADLGPYGIRVNSVAPGLIWPTDSSRATRASIREDIIARTPLRRIATPTDITGPIVFLASAQSAFMTGQCLVIDGGLVMR</sequence>
<organism evidence="3 4">
    <name type="scientific">Paenalcaligenes hominis</name>
    <dbReference type="NCBI Taxonomy" id="643674"/>
    <lineage>
        <taxon>Bacteria</taxon>
        <taxon>Pseudomonadati</taxon>
        <taxon>Pseudomonadota</taxon>
        <taxon>Betaproteobacteria</taxon>
        <taxon>Burkholderiales</taxon>
        <taxon>Alcaligenaceae</taxon>
        <taxon>Paenalcaligenes</taxon>
    </lineage>
</organism>
<evidence type="ECO:0000313" key="4">
    <source>
        <dbReference type="Proteomes" id="UP000189369"/>
    </source>
</evidence>
<keyword evidence="2" id="KW-0560">Oxidoreductase</keyword>
<dbReference type="Pfam" id="PF13561">
    <property type="entry name" value="adh_short_C2"/>
    <property type="match status" value="1"/>
</dbReference>
<dbReference type="InterPro" id="IPR020904">
    <property type="entry name" value="Sc_DH/Rdtase_CS"/>
</dbReference>
<dbReference type="KEGG" id="phn:PAEH1_10625"/>
<dbReference type="AlphaFoldDB" id="A0A1U9K1G7"/>
<protein>
    <submittedName>
        <fullName evidence="3">3-oxoacyl-ACP reductase</fullName>
    </submittedName>
</protein>